<dbReference type="Proteomes" id="UP000008783">
    <property type="component" value="Unassembled WGS sequence"/>
</dbReference>
<evidence type="ECO:0000313" key="3">
    <source>
        <dbReference type="Proteomes" id="UP000008783"/>
    </source>
</evidence>
<dbReference type="VEuPathDB" id="FungiDB:PGTG_19328"/>
<gene>
    <name evidence="2" type="ORF">PGTG_19328</name>
</gene>
<reference key="1">
    <citation type="submission" date="2007-01" db="EMBL/GenBank/DDBJ databases">
        <title>The Genome Sequence of Puccinia graminis f. sp. tritici Strain CRL 75-36-700-3.</title>
        <authorList>
            <consortium name="The Broad Institute Genome Sequencing Platform"/>
            <person name="Birren B."/>
            <person name="Lander E."/>
            <person name="Galagan J."/>
            <person name="Nusbaum C."/>
            <person name="Devon K."/>
            <person name="Cuomo C."/>
            <person name="Jaffe D."/>
            <person name="Butler J."/>
            <person name="Alvarez P."/>
            <person name="Gnerre S."/>
            <person name="Grabherr M."/>
            <person name="Mauceli E."/>
            <person name="Brockman W."/>
            <person name="Young S."/>
            <person name="LaButti K."/>
            <person name="Sykes S."/>
            <person name="DeCaprio D."/>
            <person name="Crawford M."/>
            <person name="Koehrsen M."/>
            <person name="Engels R."/>
            <person name="Montgomery P."/>
            <person name="Pearson M."/>
            <person name="Howarth C."/>
            <person name="Larson L."/>
            <person name="White J."/>
            <person name="Zeng Q."/>
            <person name="Kodira C."/>
            <person name="Yandava C."/>
            <person name="Alvarado L."/>
            <person name="O'Leary S."/>
            <person name="Szabo L."/>
            <person name="Dean R."/>
            <person name="Schein J."/>
        </authorList>
    </citation>
    <scope>NUCLEOTIDE SEQUENCE</scope>
    <source>
        <strain>CRL 75-36-700-3</strain>
    </source>
</reference>
<organism evidence="2 3">
    <name type="scientific">Puccinia graminis f. sp. tritici (strain CRL 75-36-700-3 / race SCCL)</name>
    <name type="common">Black stem rust fungus</name>
    <dbReference type="NCBI Taxonomy" id="418459"/>
    <lineage>
        <taxon>Eukaryota</taxon>
        <taxon>Fungi</taxon>
        <taxon>Dikarya</taxon>
        <taxon>Basidiomycota</taxon>
        <taxon>Pucciniomycotina</taxon>
        <taxon>Pucciniomycetes</taxon>
        <taxon>Pucciniales</taxon>
        <taxon>Pucciniaceae</taxon>
        <taxon>Puccinia</taxon>
    </lineage>
</organism>
<dbReference type="HOGENOM" id="CLU_060582_0_0_1"/>
<dbReference type="KEGG" id="pgr:PGTG_19328"/>
<dbReference type="OrthoDB" id="2506877at2759"/>
<dbReference type="EMBL" id="DS178387">
    <property type="protein sequence ID" value="EFP93281.1"/>
    <property type="molecule type" value="Genomic_DNA"/>
</dbReference>
<accession>E3L9Q6</accession>
<keyword evidence="3" id="KW-1185">Reference proteome</keyword>
<name>E3L9Q6_PUCGT</name>
<protein>
    <submittedName>
        <fullName evidence="2">Uncharacterized protein</fullName>
    </submittedName>
</protein>
<dbReference type="InParanoid" id="E3L9Q6"/>
<reference evidence="3" key="2">
    <citation type="journal article" date="2011" name="Proc. Natl. Acad. Sci. U.S.A.">
        <title>Obligate biotrophy features unraveled by the genomic analysis of rust fungi.</title>
        <authorList>
            <person name="Duplessis S."/>
            <person name="Cuomo C.A."/>
            <person name="Lin Y.-C."/>
            <person name="Aerts A."/>
            <person name="Tisserant E."/>
            <person name="Veneault-Fourrey C."/>
            <person name="Joly D.L."/>
            <person name="Hacquard S."/>
            <person name="Amselem J."/>
            <person name="Cantarel B.L."/>
            <person name="Chiu R."/>
            <person name="Coutinho P.M."/>
            <person name="Feau N."/>
            <person name="Field M."/>
            <person name="Frey P."/>
            <person name="Gelhaye E."/>
            <person name="Goldberg J."/>
            <person name="Grabherr M.G."/>
            <person name="Kodira C.D."/>
            <person name="Kohler A."/>
            <person name="Kuees U."/>
            <person name="Lindquist E.A."/>
            <person name="Lucas S.M."/>
            <person name="Mago R."/>
            <person name="Mauceli E."/>
            <person name="Morin E."/>
            <person name="Murat C."/>
            <person name="Pangilinan J.L."/>
            <person name="Park R."/>
            <person name="Pearson M."/>
            <person name="Quesneville H."/>
            <person name="Rouhier N."/>
            <person name="Sakthikumar S."/>
            <person name="Salamov A.A."/>
            <person name="Schmutz J."/>
            <person name="Selles B."/>
            <person name="Shapiro H."/>
            <person name="Tanguay P."/>
            <person name="Tuskan G.A."/>
            <person name="Henrissat B."/>
            <person name="Van de Peer Y."/>
            <person name="Rouze P."/>
            <person name="Ellis J.G."/>
            <person name="Dodds P.N."/>
            <person name="Schein J.E."/>
            <person name="Zhong S."/>
            <person name="Hamelin R.C."/>
            <person name="Grigoriev I.V."/>
            <person name="Szabo L.J."/>
            <person name="Martin F."/>
        </authorList>
    </citation>
    <scope>NUCLEOTIDE SEQUENCE [LARGE SCALE GENOMIC DNA]</scope>
    <source>
        <strain evidence="3">CRL 75-36-700-3 / race SCCL</strain>
    </source>
</reference>
<evidence type="ECO:0000256" key="1">
    <source>
        <dbReference type="SAM" id="MobiDB-lite"/>
    </source>
</evidence>
<dbReference type="AlphaFoldDB" id="E3L9Q6"/>
<dbReference type="RefSeq" id="XP_003337700.1">
    <property type="nucleotide sequence ID" value="XM_003337652.1"/>
</dbReference>
<dbReference type="eggNOG" id="ENOG502S7P8">
    <property type="taxonomic scope" value="Eukaryota"/>
</dbReference>
<feature type="region of interest" description="Disordered" evidence="1">
    <location>
        <begin position="252"/>
        <end position="272"/>
    </location>
</feature>
<dbReference type="OMA" id="ARAEAYW"/>
<proteinExistence type="predicted"/>
<sequence length="323" mass="35602">MLDEGDQKEFVRKMDWPFKLIVFGEENTLVSRGFFSNSHYWGNVLRHANGLLGVWSHNDQLNAGRAHMVNAIPGSISGAQEHTSWLFYSRCWTPEEAAFVGKSTAQLLKDNPRLSTQIPFTRMDTLLKVSHNGEVPVPSISITQEVKDGNIQDSGGSFQEQPLKIRTRRPANSAKLIAPTTLAQAPEITPDTSLAAGLGETLDTSNSDWASAKRSCLSKTGTSLATPGAVLDNPPSKRIRPNKVLPISAPEQAPKVGNVPAKCGRPKKARKVKTSITFKPEPLEDADWERIQARAAAYWRDKWEANPMMKDSNSARGFKKSID</sequence>
<evidence type="ECO:0000313" key="2">
    <source>
        <dbReference type="EMBL" id="EFP93281.1"/>
    </source>
</evidence>
<dbReference type="GeneID" id="10543513"/>